<dbReference type="EC" id="3.5.1.-" evidence="6"/>
<name>A0ABT9UWZ4_9FIRM</name>
<dbReference type="GO" id="GO:0036311">
    <property type="term" value="F:chitin disaccharide deacetylase activity"/>
    <property type="evidence" value="ECO:0007669"/>
    <property type="project" value="UniProtKB-EC"/>
</dbReference>
<dbReference type="Proteomes" id="UP001228504">
    <property type="component" value="Unassembled WGS sequence"/>
</dbReference>
<dbReference type="PANTHER" id="PTHR31609">
    <property type="entry name" value="YDJC DEACETYLASE FAMILY MEMBER"/>
    <property type="match status" value="1"/>
</dbReference>
<organism evidence="7 8">
    <name type="scientific">Eubacterium multiforme</name>
    <dbReference type="NCBI Taxonomy" id="83339"/>
    <lineage>
        <taxon>Bacteria</taxon>
        <taxon>Bacillati</taxon>
        <taxon>Bacillota</taxon>
        <taxon>Clostridia</taxon>
        <taxon>Eubacteriales</taxon>
        <taxon>Eubacteriaceae</taxon>
        <taxon>Eubacterium</taxon>
    </lineage>
</organism>
<keyword evidence="2 6" id="KW-0479">Metal-binding</keyword>
<feature type="binding site" evidence="6">
    <location>
        <position position="121"/>
    </location>
    <ligand>
        <name>Mg(2+)</name>
        <dbReference type="ChEBI" id="CHEBI:18420"/>
    </ligand>
</feature>
<dbReference type="InterPro" id="IPR011330">
    <property type="entry name" value="Glyco_hydro/deAcase_b/a-brl"/>
</dbReference>
<keyword evidence="4 6" id="KW-0460">Magnesium</keyword>
<comment type="similarity">
    <text evidence="6">Belongs to the YdjC deacetylase family.</text>
</comment>
<sequence length="245" mass="28176">MRLIVNSDDFGISKGVTLGIIEAYKNGVVRSATLMANMKDAEYAANLSKNLDGLGVGIHLTLTAGYPISKDVYSLVDKEGKFLKIDKIDENIKVEDIRKEFKCQMERFLSFGIKPTHIDTHHHVHRNPKVLEVVKELAIEYNIPLRLVEETNTKLPKEIKKVDKFIDNFHRMPSITEDGFISILENNKEVDLLEIMCHPGYLDQYIYENSSYSIPRMREVETLTSRKVLNYIKENNIELVNYLSL</sequence>
<dbReference type="NCBIfam" id="NF002559">
    <property type="entry name" value="PRK02134.1"/>
    <property type="match status" value="1"/>
</dbReference>
<dbReference type="InterPro" id="IPR022948">
    <property type="entry name" value="COD_ChbG_bac"/>
</dbReference>
<proteinExistence type="inferred from homology"/>
<dbReference type="Pfam" id="PF04794">
    <property type="entry name" value="YdjC"/>
    <property type="match status" value="1"/>
</dbReference>
<evidence type="ECO:0000256" key="3">
    <source>
        <dbReference type="ARBA" id="ARBA00022801"/>
    </source>
</evidence>
<comment type="function">
    <text evidence="6">Probably catalyzes the deacetylation of acetylated carbohydrates an important step in the degradation of oligosaccharides.</text>
</comment>
<evidence type="ECO:0000256" key="4">
    <source>
        <dbReference type="ARBA" id="ARBA00022842"/>
    </source>
</evidence>
<comment type="subunit">
    <text evidence="6">Homodimer.</text>
</comment>
<dbReference type="InterPro" id="IPR006879">
    <property type="entry name" value="YdjC-like"/>
</dbReference>
<accession>A0ABT9UWZ4</accession>
<keyword evidence="5 6" id="KW-0119">Carbohydrate metabolism</keyword>
<evidence type="ECO:0000256" key="2">
    <source>
        <dbReference type="ARBA" id="ARBA00022723"/>
    </source>
</evidence>
<dbReference type="EMBL" id="JAUSUF010000013">
    <property type="protein sequence ID" value="MDQ0150839.1"/>
    <property type="molecule type" value="Genomic_DNA"/>
</dbReference>
<feature type="binding site" evidence="6">
    <location>
        <position position="59"/>
    </location>
    <ligand>
        <name>Mg(2+)</name>
        <dbReference type="ChEBI" id="CHEBI:18420"/>
    </ligand>
</feature>
<keyword evidence="8" id="KW-1185">Reference proteome</keyword>
<reference evidence="7 8" key="1">
    <citation type="submission" date="2023-07" db="EMBL/GenBank/DDBJ databases">
        <title>Genomic Encyclopedia of Type Strains, Phase IV (KMG-IV): sequencing the most valuable type-strain genomes for metagenomic binning, comparative biology and taxonomic classification.</title>
        <authorList>
            <person name="Goeker M."/>
        </authorList>
    </citation>
    <scope>NUCLEOTIDE SEQUENCE [LARGE SCALE GENOMIC DNA]</scope>
    <source>
        <strain evidence="7 8">DSM 20694</strain>
    </source>
</reference>
<comment type="caution">
    <text evidence="7">The sequence shown here is derived from an EMBL/GenBank/DDBJ whole genome shotgun (WGS) entry which is preliminary data.</text>
</comment>
<gene>
    <name evidence="7" type="ORF">J2S18_002813</name>
</gene>
<dbReference type="RefSeq" id="WP_307487657.1">
    <property type="nucleotide sequence ID" value="NZ_JAUSUF010000013.1"/>
</dbReference>
<evidence type="ECO:0000256" key="6">
    <source>
        <dbReference type="HAMAP-Rule" id="MF_01246"/>
    </source>
</evidence>
<dbReference type="PANTHER" id="PTHR31609:SF1">
    <property type="entry name" value="CARBOHYDRATE DEACETYLASE"/>
    <property type="match status" value="1"/>
</dbReference>
<comment type="cofactor">
    <cofactor evidence="1 6">
        <name>Mg(2+)</name>
        <dbReference type="ChEBI" id="CHEBI:18420"/>
    </cofactor>
</comment>
<dbReference type="SUPFAM" id="SSF88713">
    <property type="entry name" value="Glycoside hydrolase/deacetylase"/>
    <property type="match status" value="1"/>
</dbReference>
<protein>
    <recommendedName>
        <fullName evidence="6">Carbohydrate deacetylase</fullName>
        <ecNumber evidence="6">3.5.1.-</ecNumber>
    </recommendedName>
</protein>
<dbReference type="Gene3D" id="3.20.20.370">
    <property type="entry name" value="Glycoside hydrolase/deacetylase"/>
    <property type="match status" value="1"/>
</dbReference>
<dbReference type="CDD" id="cd10803">
    <property type="entry name" value="YdjC_EF3048_like"/>
    <property type="match status" value="1"/>
</dbReference>
<evidence type="ECO:0000313" key="7">
    <source>
        <dbReference type="EMBL" id="MDQ0150839.1"/>
    </source>
</evidence>
<evidence type="ECO:0000313" key="8">
    <source>
        <dbReference type="Proteomes" id="UP001228504"/>
    </source>
</evidence>
<dbReference type="HAMAP" id="MF_01246">
    <property type="entry name" value="COD"/>
    <property type="match status" value="1"/>
</dbReference>
<evidence type="ECO:0000256" key="5">
    <source>
        <dbReference type="ARBA" id="ARBA00023277"/>
    </source>
</evidence>
<evidence type="ECO:0000256" key="1">
    <source>
        <dbReference type="ARBA" id="ARBA00001946"/>
    </source>
</evidence>
<keyword evidence="3 6" id="KW-0378">Hydrolase</keyword>